<gene>
    <name evidence="3" type="ORF">AGLY_012973</name>
</gene>
<accession>A0A6G0T8P9</accession>
<sequence>MRVLKIYLNVIIVYQQNSKSGRFNEKQIKLILNTFIDIIITISSLTIVYKVAGLTVVKRQTETINYWIDKSASTNIGRCLDEKNQFCTLPEQASQKLNLNGSPHRRKRRGSQGEDAMTTPHGFASGLHKHAPLLPALLQRRIAGKELTGVGKLAVLKSIYIRLAVNTRAGHIPMFSFPVSPKPLGSRVWVTGRPD</sequence>
<keyword evidence="2" id="KW-0472">Membrane</keyword>
<dbReference type="EMBL" id="VYZN01000053">
    <property type="protein sequence ID" value="KAE9527275.1"/>
    <property type="molecule type" value="Genomic_DNA"/>
</dbReference>
<evidence type="ECO:0000256" key="1">
    <source>
        <dbReference type="SAM" id="MobiDB-lite"/>
    </source>
</evidence>
<protein>
    <submittedName>
        <fullName evidence="3">Uncharacterized protein</fullName>
    </submittedName>
</protein>
<dbReference type="OrthoDB" id="8193082at2759"/>
<keyword evidence="2" id="KW-1133">Transmembrane helix</keyword>
<comment type="caution">
    <text evidence="3">The sequence shown here is derived from an EMBL/GenBank/DDBJ whole genome shotgun (WGS) entry which is preliminary data.</text>
</comment>
<proteinExistence type="predicted"/>
<evidence type="ECO:0000313" key="3">
    <source>
        <dbReference type="EMBL" id="KAE9527275.1"/>
    </source>
</evidence>
<organism evidence="3 4">
    <name type="scientific">Aphis glycines</name>
    <name type="common">Soybean aphid</name>
    <dbReference type="NCBI Taxonomy" id="307491"/>
    <lineage>
        <taxon>Eukaryota</taxon>
        <taxon>Metazoa</taxon>
        <taxon>Ecdysozoa</taxon>
        <taxon>Arthropoda</taxon>
        <taxon>Hexapoda</taxon>
        <taxon>Insecta</taxon>
        <taxon>Pterygota</taxon>
        <taxon>Neoptera</taxon>
        <taxon>Paraneoptera</taxon>
        <taxon>Hemiptera</taxon>
        <taxon>Sternorrhyncha</taxon>
        <taxon>Aphidomorpha</taxon>
        <taxon>Aphidoidea</taxon>
        <taxon>Aphididae</taxon>
        <taxon>Aphidini</taxon>
        <taxon>Aphis</taxon>
        <taxon>Aphis</taxon>
    </lineage>
</organism>
<feature type="region of interest" description="Disordered" evidence="1">
    <location>
        <begin position="97"/>
        <end position="122"/>
    </location>
</feature>
<dbReference type="AlphaFoldDB" id="A0A6G0T8P9"/>
<keyword evidence="2" id="KW-0812">Transmembrane</keyword>
<name>A0A6G0T8P9_APHGL</name>
<keyword evidence="4" id="KW-1185">Reference proteome</keyword>
<reference evidence="3 4" key="1">
    <citation type="submission" date="2019-08" db="EMBL/GenBank/DDBJ databases">
        <title>The genome of the soybean aphid Biotype 1, its phylome, world population structure and adaptation to the North American continent.</title>
        <authorList>
            <person name="Giordano R."/>
            <person name="Donthu R.K."/>
            <person name="Hernandez A.G."/>
            <person name="Wright C.L."/>
            <person name="Zimin A.V."/>
        </authorList>
    </citation>
    <scope>NUCLEOTIDE SEQUENCE [LARGE SCALE GENOMIC DNA]</scope>
    <source>
        <tissue evidence="3">Whole aphids</tissue>
    </source>
</reference>
<evidence type="ECO:0000256" key="2">
    <source>
        <dbReference type="SAM" id="Phobius"/>
    </source>
</evidence>
<evidence type="ECO:0000313" key="4">
    <source>
        <dbReference type="Proteomes" id="UP000475862"/>
    </source>
</evidence>
<dbReference type="Proteomes" id="UP000475862">
    <property type="component" value="Unassembled WGS sequence"/>
</dbReference>
<feature type="transmembrane region" description="Helical" evidence="2">
    <location>
        <begin position="30"/>
        <end position="49"/>
    </location>
</feature>